<organism evidence="2 3">
    <name type="scientific">Pseudooceanicola sediminis</name>
    <dbReference type="NCBI Taxonomy" id="2211117"/>
    <lineage>
        <taxon>Bacteria</taxon>
        <taxon>Pseudomonadati</taxon>
        <taxon>Pseudomonadota</taxon>
        <taxon>Alphaproteobacteria</taxon>
        <taxon>Rhodobacterales</taxon>
        <taxon>Paracoccaceae</taxon>
        <taxon>Pseudooceanicola</taxon>
    </lineage>
</organism>
<dbReference type="GO" id="GO:0016747">
    <property type="term" value="F:acyltransferase activity, transferring groups other than amino-acyl groups"/>
    <property type="evidence" value="ECO:0007669"/>
    <property type="project" value="InterPro"/>
</dbReference>
<keyword evidence="2" id="KW-0808">Transferase</keyword>
<dbReference type="EMBL" id="QWJJ01000002">
    <property type="protein sequence ID" value="RII40323.1"/>
    <property type="molecule type" value="Genomic_DNA"/>
</dbReference>
<dbReference type="SUPFAM" id="SSF55729">
    <property type="entry name" value="Acyl-CoA N-acyltransferases (Nat)"/>
    <property type="match status" value="1"/>
</dbReference>
<name>A0A399J4H1_9RHOB</name>
<dbReference type="InterPro" id="IPR000182">
    <property type="entry name" value="GNAT_dom"/>
</dbReference>
<dbReference type="RefSeq" id="WP_119397562.1">
    <property type="nucleotide sequence ID" value="NZ_QWJJ01000002.1"/>
</dbReference>
<dbReference type="PROSITE" id="PS51186">
    <property type="entry name" value="GNAT"/>
    <property type="match status" value="1"/>
</dbReference>
<reference evidence="2 3" key="1">
    <citation type="submission" date="2018-08" db="EMBL/GenBank/DDBJ databases">
        <title>Pseudooceanicola sediminis CY03 in the family Rhodobacteracea.</title>
        <authorList>
            <person name="Zhang Y.-J."/>
        </authorList>
    </citation>
    <scope>NUCLEOTIDE SEQUENCE [LARGE SCALE GENOMIC DNA]</scope>
    <source>
        <strain evidence="2 3">CY03</strain>
    </source>
</reference>
<evidence type="ECO:0000313" key="3">
    <source>
        <dbReference type="Proteomes" id="UP000265848"/>
    </source>
</evidence>
<dbReference type="AlphaFoldDB" id="A0A399J4H1"/>
<feature type="domain" description="N-acetyltransferase" evidence="1">
    <location>
        <begin position="4"/>
        <end position="160"/>
    </location>
</feature>
<dbReference type="Gene3D" id="3.40.630.30">
    <property type="match status" value="1"/>
</dbReference>
<proteinExistence type="predicted"/>
<evidence type="ECO:0000259" key="1">
    <source>
        <dbReference type="PROSITE" id="PS51186"/>
    </source>
</evidence>
<comment type="caution">
    <text evidence="2">The sequence shown here is derived from an EMBL/GenBank/DDBJ whole genome shotgun (WGS) entry which is preliminary data.</text>
</comment>
<protein>
    <submittedName>
        <fullName evidence="2">GNAT family N-acetyltransferase</fullName>
    </submittedName>
</protein>
<accession>A0A399J4H1</accession>
<sequence length="162" mass="17555">MTTILTRRAGVLDCAALADLLNEVILQGGTTAMLDPVTRDDLASWMARSDRAVWTLAEDEAGTLLGFQWIEPHARHGASVGQIGTYARIGKTGLGIGSALFEATKAGARAAGYTWINAEIRADNTGGLIYYQSRGFEDYGRIDDYVLSDGSHVDKVLKRYDL</sequence>
<dbReference type="Proteomes" id="UP000265848">
    <property type="component" value="Unassembled WGS sequence"/>
</dbReference>
<gene>
    <name evidence="2" type="ORF">DL237_03135</name>
</gene>
<dbReference type="OrthoDB" id="5997585at2"/>
<keyword evidence="3" id="KW-1185">Reference proteome</keyword>
<evidence type="ECO:0000313" key="2">
    <source>
        <dbReference type="EMBL" id="RII40323.1"/>
    </source>
</evidence>
<dbReference type="InterPro" id="IPR016181">
    <property type="entry name" value="Acyl_CoA_acyltransferase"/>
</dbReference>